<feature type="transmembrane region" description="Helical" evidence="2">
    <location>
        <begin position="566"/>
        <end position="588"/>
    </location>
</feature>
<dbReference type="SUPFAM" id="SSF50978">
    <property type="entry name" value="WD40 repeat-like"/>
    <property type="match status" value="1"/>
</dbReference>
<feature type="region of interest" description="Disordered" evidence="1">
    <location>
        <begin position="176"/>
        <end position="195"/>
    </location>
</feature>
<feature type="transmembrane region" description="Helical" evidence="2">
    <location>
        <begin position="495"/>
        <end position="514"/>
    </location>
</feature>
<organism evidence="3 4">
    <name type="scientific">Mycena pura</name>
    <dbReference type="NCBI Taxonomy" id="153505"/>
    <lineage>
        <taxon>Eukaryota</taxon>
        <taxon>Fungi</taxon>
        <taxon>Dikarya</taxon>
        <taxon>Basidiomycota</taxon>
        <taxon>Agaricomycotina</taxon>
        <taxon>Agaricomycetes</taxon>
        <taxon>Agaricomycetidae</taxon>
        <taxon>Agaricales</taxon>
        <taxon>Marasmiineae</taxon>
        <taxon>Mycenaceae</taxon>
        <taxon>Mycena</taxon>
    </lineage>
</organism>
<proteinExistence type="predicted"/>
<dbReference type="EMBL" id="JARJCW010000104">
    <property type="protein sequence ID" value="KAJ7193841.1"/>
    <property type="molecule type" value="Genomic_DNA"/>
</dbReference>
<evidence type="ECO:0000313" key="4">
    <source>
        <dbReference type="Proteomes" id="UP001219525"/>
    </source>
</evidence>
<feature type="compositionally biased region" description="Pro residues" evidence="1">
    <location>
        <begin position="542"/>
        <end position="559"/>
    </location>
</feature>
<protein>
    <recommendedName>
        <fullName evidence="5">WD40 repeat-like protein</fullName>
    </recommendedName>
</protein>
<evidence type="ECO:0000256" key="1">
    <source>
        <dbReference type="SAM" id="MobiDB-lite"/>
    </source>
</evidence>
<evidence type="ECO:0000313" key="3">
    <source>
        <dbReference type="EMBL" id="KAJ7193841.1"/>
    </source>
</evidence>
<gene>
    <name evidence="3" type="ORF">GGX14DRAFT_587821</name>
</gene>
<feature type="region of interest" description="Disordered" evidence="1">
    <location>
        <begin position="62"/>
        <end position="81"/>
    </location>
</feature>
<feature type="region of interest" description="Disordered" evidence="1">
    <location>
        <begin position="539"/>
        <end position="562"/>
    </location>
</feature>
<keyword evidence="2" id="KW-0812">Transmembrane</keyword>
<reference evidence="3" key="1">
    <citation type="submission" date="2023-03" db="EMBL/GenBank/DDBJ databases">
        <title>Massive genome expansion in bonnet fungi (Mycena s.s.) driven by repeated elements and novel gene families across ecological guilds.</title>
        <authorList>
            <consortium name="Lawrence Berkeley National Laboratory"/>
            <person name="Harder C.B."/>
            <person name="Miyauchi S."/>
            <person name="Viragh M."/>
            <person name="Kuo A."/>
            <person name="Thoen E."/>
            <person name="Andreopoulos B."/>
            <person name="Lu D."/>
            <person name="Skrede I."/>
            <person name="Drula E."/>
            <person name="Henrissat B."/>
            <person name="Morin E."/>
            <person name="Kohler A."/>
            <person name="Barry K."/>
            <person name="LaButti K."/>
            <person name="Morin E."/>
            <person name="Salamov A."/>
            <person name="Lipzen A."/>
            <person name="Mereny Z."/>
            <person name="Hegedus B."/>
            <person name="Baldrian P."/>
            <person name="Stursova M."/>
            <person name="Weitz H."/>
            <person name="Taylor A."/>
            <person name="Grigoriev I.V."/>
            <person name="Nagy L.G."/>
            <person name="Martin F."/>
            <person name="Kauserud H."/>
        </authorList>
    </citation>
    <scope>NUCLEOTIDE SEQUENCE</scope>
    <source>
        <strain evidence="3">9144</strain>
    </source>
</reference>
<dbReference type="Proteomes" id="UP001219525">
    <property type="component" value="Unassembled WGS sequence"/>
</dbReference>
<evidence type="ECO:0008006" key="5">
    <source>
        <dbReference type="Google" id="ProtNLM"/>
    </source>
</evidence>
<feature type="transmembrane region" description="Helical" evidence="2">
    <location>
        <begin position="472"/>
        <end position="490"/>
    </location>
</feature>
<name>A0AAD6UWL1_9AGAR</name>
<feature type="compositionally biased region" description="Acidic residues" evidence="1">
    <location>
        <begin position="66"/>
        <end position="81"/>
    </location>
</feature>
<dbReference type="InterPro" id="IPR036322">
    <property type="entry name" value="WD40_repeat_dom_sf"/>
</dbReference>
<evidence type="ECO:0000256" key="2">
    <source>
        <dbReference type="SAM" id="Phobius"/>
    </source>
</evidence>
<comment type="caution">
    <text evidence="3">The sequence shown here is derived from an EMBL/GenBank/DDBJ whole genome shotgun (WGS) entry which is preliminary data.</text>
</comment>
<dbReference type="InterPro" id="IPR015943">
    <property type="entry name" value="WD40/YVTN_repeat-like_dom_sf"/>
</dbReference>
<keyword evidence="4" id="KW-1185">Reference proteome</keyword>
<dbReference type="AlphaFoldDB" id="A0AAD6UWL1"/>
<keyword evidence="2" id="KW-0472">Membrane</keyword>
<feature type="compositionally biased region" description="Low complexity" evidence="1">
    <location>
        <begin position="177"/>
        <end position="195"/>
    </location>
</feature>
<keyword evidence="2" id="KW-1133">Transmembrane helix</keyword>
<accession>A0AAD6UWL1</accession>
<sequence length="701" mass="74765">MYRQVASCGSVSADILAPAGLDPPNVWACVPRALANDQEIWTLEETRRMGVDSSRTYSFDAHRETWDDDEGMGDSDEEEDVDPVDTAKAEWAMIQAELEWGIASIAGSYRHVAVWDLAQNALVKIIADHEDSVRMDGTRLVSCSKDRTVHFVLGAHRAALNAVSLSDTLIVSGFGDRSVTSGTPPPTSSSARSKATSRAGAIASIDFMAPYVVSGSSDKHLRLFDITTFQLGCAKLQKQFPSGSADYYDTHGQSSCSIPVLVIHSLAQLSPHDSDTLPRNPTMVVAPCFRVGASVALVLHSFLATRAFAASTNTTVDDTNNTIWTFVGGWSGVTPKTPCPGCFAQPDPTQVFNSSWHDGSVVSGSVTFPGSAIYIYGIDMTATSGTNISFSMNNPTTAGFHYFGSTGTTYNVLFFSATNLDPSVEHTVSFFGQSTVPGSGAMLFDYAKVTVDQQETVTPSESSSPSSTTQQLVAIAITIAIAVAVAVAVIQRKQFAVAIAITIAIAIAIFNHVVELIQYYDFRVRNPLCFNLNPTNLGHSTPPSPSSTPAPSAPPPPPTQRSNTGAIIGAVVGVVGGLAILIALFLFLRRRKRTSAKAPRRRISANGFATMSAPPASTVPSATQVSGSTTSLRPAVTTATSTSQSAPGPWLALYYSGSVLTRGTESELIWNSETAWHARESNMEERLRQLEALVQPPQYDS</sequence>
<dbReference type="Gene3D" id="2.130.10.10">
    <property type="entry name" value="YVTN repeat-like/Quinoprotein amine dehydrogenase"/>
    <property type="match status" value="1"/>
</dbReference>